<dbReference type="GO" id="GO:0006189">
    <property type="term" value="P:'de novo' IMP biosynthetic process"/>
    <property type="evidence" value="ECO:0007669"/>
    <property type="project" value="UniProtKB-UniRule"/>
</dbReference>
<name>A0A7C5AKZ4_9BACT</name>
<evidence type="ECO:0000259" key="9">
    <source>
        <dbReference type="Pfam" id="PF01259"/>
    </source>
</evidence>
<dbReference type="Gene3D" id="3.30.470.20">
    <property type="entry name" value="ATP-grasp fold, B domain"/>
    <property type="match status" value="1"/>
</dbReference>
<protein>
    <recommendedName>
        <fullName evidence="8">Phosphoribosylaminoimidazole-succinocarboxamide synthase</fullName>
        <ecNumber evidence="8">6.3.2.6</ecNumber>
    </recommendedName>
    <alternativeName>
        <fullName evidence="8">SAICAR synthetase</fullName>
    </alternativeName>
</protein>
<comment type="similarity">
    <text evidence="2 8">Belongs to the SAICAR synthetase family.</text>
</comment>
<dbReference type="InterPro" id="IPR018236">
    <property type="entry name" value="SAICAR_synthetase_CS"/>
</dbReference>
<dbReference type="PANTHER" id="PTHR43700:SF1">
    <property type="entry name" value="PHOSPHORIBOSYLAMINOIMIDAZOLE-SUCCINOCARBOXAMIDE SYNTHASE"/>
    <property type="match status" value="1"/>
</dbReference>
<evidence type="ECO:0000256" key="6">
    <source>
        <dbReference type="ARBA" id="ARBA00022840"/>
    </source>
</evidence>
<dbReference type="PANTHER" id="PTHR43700">
    <property type="entry name" value="PHOSPHORIBOSYLAMINOIMIDAZOLE-SUCCINOCARBOXAMIDE SYNTHASE"/>
    <property type="match status" value="1"/>
</dbReference>
<proteinExistence type="inferred from homology"/>
<dbReference type="AlphaFoldDB" id="A0A7C5AKZ4"/>
<dbReference type="Pfam" id="PF01259">
    <property type="entry name" value="SAICAR_synt"/>
    <property type="match status" value="1"/>
</dbReference>
<evidence type="ECO:0000256" key="4">
    <source>
        <dbReference type="ARBA" id="ARBA00022741"/>
    </source>
</evidence>
<keyword evidence="5 8" id="KW-0658">Purine biosynthesis</keyword>
<comment type="catalytic activity">
    <reaction evidence="7 8">
        <text>5-amino-1-(5-phospho-D-ribosyl)imidazole-4-carboxylate + L-aspartate + ATP = (2S)-2-[5-amino-1-(5-phospho-beta-D-ribosyl)imidazole-4-carboxamido]succinate + ADP + phosphate + 2 H(+)</text>
        <dbReference type="Rhea" id="RHEA:22628"/>
        <dbReference type="ChEBI" id="CHEBI:15378"/>
        <dbReference type="ChEBI" id="CHEBI:29991"/>
        <dbReference type="ChEBI" id="CHEBI:30616"/>
        <dbReference type="ChEBI" id="CHEBI:43474"/>
        <dbReference type="ChEBI" id="CHEBI:58443"/>
        <dbReference type="ChEBI" id="CHEBI:77657"/>
        <dbReference type="ChEBI" id="CHEBI:456216"/>
        <dbReference type="EC" id="6.3.2.6"/>
    </reaction>
</comment>
<dbReference type="PROSITE" id="PS01058">
    <property type="entry name" value="SAICAR_SYNTHETASE_2"/>
    <property type="match status" value="1"/>
</dbReference>
<dbReference type="CDD" id="cd01414">
    <property type="entry name" value="SAICAR_synt_Sc"/>
    <property type="match status" value="1"/>
</dbReference>
<dbReference type="GO" id="GO:0005737">
    <property type="term" value="C:cytoplasm"/>
    <property type="evidence" value="ECO:0007669"/>
    <property type="project" value="TreeGrafter"/>
</dbReference>
<evidence type="ECO:0000256" key="7">
    <source>
        <dbReference type="ARBA" id="ARBA00048475"/>
    </source>
</evidence>
<dbReference type="NCBIfam" id="TIGR00081">
    <property type="entry name" value="purC"/>
    <property type="match status" value="1"/>
</dbReference>
<comment type="pathway">
    <text evidence="1 8">Purine metabolism; IMP biosynthesis via de novo pathway; 5-amino-1-(5-phospho-D-ribosyl)imidazole-4-carboxamide from 5-amino-1-(5-phospho-D-ribosyl)imidazole-4-carboxylate: step 1/2.</text>
</comment>
<dbReference type="PROSITE" id="PS01057">
    <property type="entry name" value="SAICAR_SYNTHETASE_1"/>
    <property type="match status" value="1"/>
</dbReference>
<keyword evidence="4 8" id="KW-0547">Nucleotide-binding</keyword>
<dbReference type="GO" id="GO:0004639">
    <property type="term" value="F:phosphoribosylaminoimidazolesuccinocarboxamide synthase activity"/>
    <property type="evidence" value="ECO:0007669"/>
    <property type="project" value="UniProtKB-UniRule"/>
</dbReference>
<dbReference type="UniPathway" id="UPA00074">
    <property type="reaction ID" value="UER00131"/>
</dbReference>
<dbReference type="GO" id="GO:0005524">
    <property type="term" value="F:ATP binding"/>
    <property type="evidence" value="ECO:0007669"/>
    <property type="project" value="UniProtKB-KW"/>
</dbReference>
<evidence type="ECO:0000256" key="5">
    <source>
        <dbReference type="ARBA" id="ARBA00022755"/>
    </source>
</evidence>
<dbReference type="EC" id="6.3.2.6" evidence="8"/>
<dbReference type="Gene3D" id="3.30.200.20">
    <property type="entry name" value="Phosphorylase Kinase, domain 1"/>
    <property type="match status" value="1"/>
</dbReference>
<dbReference type="SUPFAM" id="SSF56104">
    <property type="entry name" value="SAICAR synthase-like"/>
    <property type="match status" value="1"/>
</dbReference>
<evidence type="ECO:0000256" key="1">
    <source>
        <dbReference type="ARBA" id="ARBA00004672"/>
    </source>
</evidence>
<evidence type="ECO:0000256" key="8">
    <source>
        <dbReference type="HAMAP-Rule" id="MF_00137"/>
    </source>
</evidence>
<accession>A0A7C5AKZ4</accession>
<dbReference type="InterPro" id="IPR028923">
    <property type="entry name" value="SAICAR_synt/ADE2_N"/>
</dbReference>
<keyword evidence="3 8" id="KW-0436">Ligase</keyword>
<sequence>MSTPVLVTHFKDLGPRHQGKVRDIYDLGDRLLLVATDRISAFDVVMADPIPDKGRILTQISAFWFRLLEDVVPHHLISVAVEDFPPACQPYREILAGRTMLVKKTRPLPVECIVRGYLAGSGWTDYQKTGAICGQVLPPGLREAERLPEPLFTPSTKAKLGTHDENISFEQMANTIGGELAEKIKAVSLTLYRRASEWAEPRGIILADTKFEFGLINGELLLIDELLTPDSSRFWPAKEYEPGRSQKSYDKQYLRDYLESLGWNKQPPPPPLPKEVIAQTRAKYLEALKSLTGEDLA</sequence>
<organism evidence="10">
    <name type="scientific">Desulfobacca acetoxidans</name>
    <dbReference type="NCBI Taxonomy" id="60893"/>
    <lineage>
        <taxon>Bacteria</taxon>
        <taxon>Pseudomonadati</taxon>
        <taxon>Thermodesulfobacteriota</taxon>
        <taxon>Desulfobaccia</taxon>
        <taxon>Desulfobaccales</taxon>
        <taxon>Desulfobaccaceae</taxon>
        <taxon>Desulfobacca</taxon>
    </lineage>
</organism>
<evidence type="ECO:0000256" key="2">
    <source>
        <dbReference type="ARBA" id="ARBA00010190"/>
    </source>
</evidence>
<dbReference type="NCBIfam" id="NF010568">
    <property type="entry name" value="PRK13961.1"/>
    <property type="match status" value="1"/>
</dbReference>
<evidence type="ECO:0000313" key="10">
    <source>
        <dbReference type="EMBL" id="HGZ11214.1"/>
    </source>
</evidence>
<keyword evidence="6 8" id="KW-0067">ATP-binding</keyword>
<dbReference type="InterPro" id="IPR001636">
    <property type="entry name" value="SAICAR_synth"/>
</dbReference>
<comment type="caution">
    <text evidence="10">The sequence shown here is derived from an EMBL/GenBank/DDBJ whole genome shotgun (WGS) entry which is preliminary data.</text>
</comment>
<evidence type="ECO:0000256" key="3">
    <source>
        <dbReference type="ARBA" id="ARBA00022598"/>
    </source>
</evidence>
<dbReference type="EMBL" id="DTKJ01000020">
    <property type="protein sequence ID" value="HGZ11214.1"/>
    <property type="molecule type" value="Genomic_DNA"/>
</dbReference>
<dbReference type="HAMAP" id="MF_00137">
    <property type="entry name" value="SAICAR_synth"/>
    <property type="match status" value="1"/>
</dbReference>
<gene>
    <name evidence="8" type="primary">purC</name>
    <name evidence="10" type="ORF">ENW48_03230</name>
</gene>
<dbReference type="FunFam" id="3.30.470.20:FF:000015">
    <property type="entry name" value="Phosphoribosylaminoimidazole-succinocarboxamide synthase"/>
    <property type="match status" value="1"/>
</dbReference>
<reference evidence="10" key="1">
    <citation type="journal article" date="2020" name="mSystems">
        <title>Genome- and Community-Level Interaction Insights into Carbon Utilization and Element Cycling Functions of Hydrothermarchaeota in Hydrothermal Sediment.</title>
        <authorList>
            <person name="Zhou Z."/>
            <person name="Liu Y."/>
            <person name="Xu W."/>
            <person name="Pan J."/>
            <person name="Luo Z.H."/>
            <person name="Li M."/>
        </authorList>
    </citation>
    <scope>NUCLEOTIDE SEQUENCE [LARGE SCALE GENOMIC DNA]</scope>
    <source>
        <strain evidence="10">SpSt-853</strain>
    </source>
</reference>
<feature type="domain" description="SAICAR synthetase/ADE2 N-terminal" evidence="9">
    <location>
        <begin position="17"/>
        <end position="268"/>
    </location>
</feature>